<dbReference type="InterPro" id="IPR027417">
    <property type="entry name" value="P-loop_NTPase"/>
</dbReference>
<dbReference type="InterPro" id="IPR042197">
    <property type="entry name" value="Apaf_helical"/>
</dbReference>
<dbReference type="PRINTS" id="PR00364">
    <property type="entry name" value="DISEASERSIST"/>
</dbReference>
<dbReference type="Gramene" id="HORVU.MOREX.r3.7HG0745610.1">
    <property type="protein sequence ID" value="HORVU.MOREX.r3.7HG0745610.1"/>
    <property type="gene ID" value="HORVU.MOREX.r3.7HG0745610"/>
</dbReference>
<dbReference type="Pfam" id="PF00931">
    <property type="entry name" value="NB-ARC"/>
    <property type="match status" value="1"/>
</dbReference>
<protein>
    <submittedName>
        <fullName evidence="6">Uncharacterized protein</fullName>
    </submittedName>
</protein>
<dbReference type="GO" id="GO:0042742">
    <property type="term" value="P:defense response to bacterium"/>
    <property type="evidence" value="ECO:0007669"/>
    <property type="project" value="UniProtKB-ARBA"/>
</dbReference>
<accession>A0A287XX60</accession>
<dbReference type="PANTHER" id="PTHR23155:SF1228">
    <property type="entry name" value="NB-ARC DOMAIN CONTAINING PROTEIN, EXPRESSED"/>
    <property type="match status" value="1"/>
</dbReference>
<dbReference type="ExpressionAtlas" id="A0A287XX60">
    <property type="expression patterns" value="differential"/>
</dbReference>
<reference evidence="6" key="2">
    <citation type="submission" date="2020-10" db="EMBL/GenBank/DDBJ databases">
        <authorList>
            <person name="Scholz U."/>
            <person name="Mascher M."/>
            <person name="Fiebig A."/>
        </authorList>
    </citation>
    <scope>NUCLEOTIDE SEQUENCE [LARGE SCALE GENOMIC DNA]</scope>
    <source>
        <strain evidence="6">cv. Morex</strain>
    </source>
</reference>
<dbReference type="SUPFAM" id="SSF52540">
    <property type="entry name" value="P-loop containing nucleoside triphosphate hydrolases"/>
    <property type="match status" value="1"/>
</dbReference>
<evidence type="ECO:0000256" key="1">
    <source>
        <dbReference type="ARBA" id="ARBA00022737"/>
    </source>
</evidence>
<evidence type="ECO:0000259" key="5">
    <source>
        <dbReference type="Pfam" id="PF23598"/>
    </source>
</evidence>
<name>A0A287XX60_HORVV</name>
<dbReference type="InterPro" id="IPR058922">
    <property type="entry name" value="WHD_DRP"/>
</dbReference>
<dbReference type="InterPro" id="IPR036388">
    <property type="entry name" value="WH-like_DNA-bd_sf"/>
</dbReference>
<sequence>MVSIVGCRGIGKTTLAVEVYQSLKERYCCHTIVSVSRGHDLRMILISILTHVGMQINGFRECDEEQLIHKLSEFLKTRRYFIVIEDIWDLSTWKILRWAFPDNGCGSRILVTTCIISIASPSCYFAEDHIFRMAPLSDAEARKLFFSRIFHPEHCCPLRLEEICIDILKKCGGIPLAIITIASLLATKSDENEWRRVRDAIGTILDKSATLNGMKQILNFAYFDLPFHLRTCLLYLAVFREGYVIDKERLIRRWMAEGFIIEEHGKSLEEVGEYYFNELINRGLIQSVCIRYDGRIEACQVQNMIWDLILSKSAEENFVTRYDDPGSIFGLQDRIRRLSLYCDHDRKDIFVPSAITASHIRSLTVCVTDKEMPTLANFRALRVLDLESSGELEGANYLQHIGKLCMLKYLRLQATRIIELPEQVVELQLLQTLDLTRALINILPCNIVRLKQLTYLLVKNVKLPDGIGELQLLQELSHVEVESSNSPNSLEELGRLCMLRVLGLDWCISDTDICRETCVRSLISSLDKLGTSNLQSLHIGGGSGCSLDFLLDSLSAPFDHLHKFRMTSDYYFPRIPGWMTSLVSLRLLEINIDTVGEDALMILGKLPSLLVLLLSVKSSAHNQGLIIASCGFRCLKQFDFICCKGLDMVMFEQGGMPALEQLHLKLRAKGVFVNYGFQFGIEHIASLRYLHVDIACEDAEAREVEAAEDAIRSAISAHPGHLRLELRRLGEEDVMHGEGADVESEEMMEEDQTSPAGAAYNYNTFESFMLHLWHFLQLIVGRMKPRVTRLPSTPWLPHRQAAGQRFPPTQEATYSVSEMDSGAIQAFEEQLRQEGLESLFNYTQKLKPRAGGGR</sequence>
<dbReference type="InterPro" id="IPR044974">
    <property type="entry name" value="Disease_R_plants"/>
</dbReference>
<feature type="domain" description="Disease resistance protein winged helix" evidence="4">
    <location>
        <begin position="238"/>
        <end position="309"/>
    </location>
</feature>
<dbReference type="InterPro" id="IPR032675">
    <property type="entry name" value="LRR_dom_sf"/>
</dbReference>
<dbReference type="Pfam" id="PF23598">
    <property type="entry name" value="LRR_14"/>
    <property type="match status" value="1"/>
</dbReference>
<feature type="domain" description="NB-ARC" evidence="3">
    <location>
        <begin position="1"/>
        <end position="151"/>
    </location>
</feature>
<dbReference type="Gene3D" id="3.80.10.10">
    <property type="entry name" value="Ribonuclease Inhibitor"/>
    <property type="match status" value="1"/>
</dbReference>
<dbReference type="Gene3D" id="1.10.10.10">
    <property type="entry name" value="Winged helix-like DNA-binding domain superfamily/Winged helix DNA-binding domain"/>
    <property type="match status" value="1"/>
</dbReference>
<dbReference type="GO" id="GO:0009626">
    <property type="term" value="P:plant-type hypersensitive response"/>
    <property type="evidence" value="ECO:0007669"/>
    <property type="project" value="UniProtKB-ARBA"/>
</dbReference>
<evidence type="ECO:0000259" key="3">
    <source>
        <dbReference type="Pfam" id="PF00931"/>
    </source>
</evidence>
<proteinExistence type="predicted"/>
<evidence type="ECO:0000313" key="6">
    <source>
        <dbReference type="EnsemblPlants" id="HORVU.MOREX.r3.7HG0745610.1"/>
    </source>
</evidence>
<reference evidence="7" key="1">
    <citation type="journal article" date="2012" name="Nature">
        <title>A physical, genetic and functional sequence assembly of the barley genome.</title>
        <authorList>
            <consortium name="The International Barley Genome Sequencing Consortium"/>
            <person name="Mayer K.F."/>
            <person name="Waugh R."/>
            <person name="Brown J.W."/>
            <person name="Schulman A."/>
            <person name="Langridge P."/>
            <person name="Platzer M."/>
            <person name="Fincher G.B."/>
            <person name="Muehlbauer G.J."/>
            <person name="Sato K."/>
            <person name="Close T.J."/>
            <person name="Wise R.P."/>
            <person name="Stein N."/>
        </authorList>
    </citation>
    <scope>NUCLEOTIDE SEQUENCE [LARGE SCALE GENOMIC DNA]</scope>
    <source>
        <strain evidence="7">cv. Morex</strain>
    </source>
</reference>
<dbReference type="InterPro" id="IPR002182">
    <property type="entry name" value="NB-ARC"/>
</dbReference>
<dbReference type="AlphaFoldDB" id="A0A287XX60"/>
<feature type="domain" description="Disease resistance R13L4/SHOC-2-like LRR" evidence="5">
    <location>
        <begin position="359"/>
        <end position="721"/>
    </location>
</feature>
<dbReference type="Gene3D" id="1.10.8.430">
    <property type="entry name" value="Helical domain of apoptotic protease-activating factors"/>
    <property type="match status" value="1"/>
</dbReference>
<evidence type="ECO:0000259" key="4">
    <source>
        <dbReference type="Pfam" id="PF23559"/>
    </source>
</evidence>
<organism evidence="6 7">
    <name type="scientific">Hordeum vulgare subsp. vulgare</name>
    <name type="common">Domesticated barley</name>
    <dbReference type="NCBI Taxonomy" id="112509"/>
    <lineage>
        <taxon>Eukaryota</taxon>
        <taxon>Viridiplantae</taxon>
        <taxon>Streptophyta</taxon>
        <taxon>Embryophyta</taxon>
        <taxon>Tracheophyta</taxon>
        <taxon>Spermatophyta</taxon>
        <taxon>Magnoliopsida</taxon>
        <taxon>Liliopsida</taxon>
        <taxon>Poales</taxon>
        <taxon>Poaceae</taxon>
        <taxon>BOP clade</taxon>
        <taxon>Pooideae</taxon>
        <taxon>Triticodae</taxon>
        <taxon>Triticeae</taxon>
        <taxon>Hordeinae</taxon>
        <taxon>Hordeum</taxon>
    </lineage>
</organism>
<evidence type="ECO:0000256" key="2">
    <source>
        <dbReference type="ARBA" id="ARBA00022821"/>
    </source>
</evidence>
<dbReference type="SMR" id="A0A287XX60"/>
<dbReference type="FunFam" id="1.10.10.10:FF:000322">
    <property type="entry name" value="Probable disease resistance protein At1g63360"/>
    <property type="match status" value="1"/>
</dbReference>
<keyword evidence="2" id="KW-0611">Plant defense</keyword>
<keyword evidence="1" id="KW-0677">Repeat</keyword>
<dbReference type="Gene3D" id="3.40.50.300">
    <property type="entry name" value="P-loop containing nucleotide triphosphate hydrolases"/>
    <property type="match status" value="1"/>
</dbReference>
<evidence type="ECO:0000313" key="7">
    <source>
        <dbReference type="Proteomes" id="UP000011116"/>
    </source>
</evidence>
<dbReference type="InterPro" id="IPR055414">
    <property type="entry name" value="LRR_R13L4/SHOC2-like"/>
</dbReference>
<dbReference type="Pfam" id="PF23559">
    <property type="entry name" value="WHD_DRP"/>
    <property type="match status" value="1"/>
</dbReference>
<dbReference type="GO" id="GO:0002758">
    <property type="term" value="P:innate immune response-activating signaling pathway"/>
    <property type="evidence" value="ECO:0007669"/>
    <property type="project" value="UniProtKB-ARBA"/>
</dbReference>
<dbReference type="SUPFAM" id="SSF52058">
    <property type="entry name" value="L domain-like"/>
    <property type="match status" value="1"/>
</dbReference>
<dbReference type="GO" id="GO:0043531">
    <property type="term" value="F:ADP binding"/>
    <property type="evidence" value="ECO:0007669"/>
    <property type="project" value="InterPro"/>
</dbReference>
<dbReference type="EnsemblPlants" id="HORVU.MOREX.r3.7HG0745610.1">
    <property type="protein sequence ID" value="HORVU.MOREX.r3.7HG0745610.1"/>
    <property type="gene ID" value="HORVU.MOREX.r3.7HG0745610"/>
</dbReference>
<dbReference type="PANTHER" id="PTHR23155">
    <property type="entry name" value="DISEASE RESISTANCE PROTEIN RP"/>
    <property type="match status" value="1"/>
</dbReference>
<dbReference type="Proteomes" id="UP000011116">
    <property type="component" value="Chromosome 7H"/>
</dbReference>
<reference evidence="6" key="3">
    <citation type="submission" date="2022-01" db="UniProtKB">
        <authorList>
            <consortium name="EnsemblPlants"/>
        </authorList>
    </citation>
    <scope>IDENTIFICATION</scope>
    <source>
        <strain evidence="6">subsp. vulgare</strain>
    </source>
</reference>
<keyword evidence="7" id="KW-1185">Reference proteome</keyword>